<feature type="domain" description="ORC1/DEAH AAA+ ATPase" evidence="4">
    <location>
        <begin position="375"/>
        <end position="462"/>
    </location>
</feature>
<dbReference type="Gene3D" id="3.40.50.300">
    <property type="entry name" value="P-loop containing nucleotide triphosphate hydrolases"/>
    <property type="match status" value="1"/>
</dbReference>
<keyword evidence="1" id="KW-0433">Leucine-rich repeat</keyword>
<reference evidence="6" key="1">
    <citation type="submission" date="2024-02" db="EMBL/GenBank/DDBJ databases">
        <authorList>
            <consortium name="ELIXIR-Norway"/>
            <consortium name="Elixir Norway"/>
        </authorList>
    </citation>
    <scope>NUCLEOTIDE SEQUENCE</scope>
</reference>
<evidence type="ECO:0000256" key="2">
    <source>
        <dbReference type="ARBA" id="ARBA00022737"/>
    </source>
</evidence>
<evidence type="ECO:0000313" key="6">
    <source>
        <dbReference type="EMBL" id="CAK9262405.1"/>
    </source>
</evidence>
<dbReference type="InterPro" id="IPR049945">
    <property type="entry name" value="AAA_22"/>
</dbReference>
<dbReference type="EMBL" id="OZ020109">
    <property type="protein sequence ID" value="CAK9262405.1"/>
    <property type="molecule type" value="Genomic_DNA"/>
</dbReference>
<protein>
    <recommendedName>
        <fullName evidence="8">NB-ARC domain-containing protein</fullName>
    </recommendedName>
</protein>
<dbReference type="InterPro" id="IPR055414">
    <property type="entry name" value="LRR_R13L4/SHOC2-like"/>
</dbReference>
<organism evidence="6 7">
    <name type="scientific">Sphagnum jensenii</name>
    <dbReference type="NCBI Taxonomy" id="128206"/>
    <lineage>
        <taxon>Eukaryota</taxon>
        <taxon>Viridiplantae</taxon>
        <taxon>Streptophyta</taxon>
        <taxon>Embryophyta</taxon>
        <taxon>Bryophyta</taxon>
        <taxon>Sphagnophytina</taxon>
        <taxon>Sphagnopsida</taxon>
        <taxon>Sphagnales</taxon>
        <taxon>Sphagnaceae</taxon>
        <taxon>Sphagnum</taxon>
    </lineage>
</organism>
<dbReference type="Pfam" id="PF23598">
    <property type="entry name" value="LRR_14"/>
    <property type="match status" value="1"/>
</dbReference>
<feature type="region of interest" description="Disordered" evidence="3">
    <location>
        <begin position="1"/>
        <end position="153"/>
    </location>
</feature>
<dbReference type="SUPFAM" id="SSF52058">
    <property type="entry name" value="L domain-like"/>
    <property type="match status" value="1"/>
</dbReference>
<dbReference type="Gene3D" id="3.80.10.10">
    <property type="entry name" value="Ribonuclease Inhibitor"/>
    <property type="match status" value="3"/>
</dbReference>
<dbReference type="InterPro" id="IPR027417">
    <property type="entry name" value="P-loop_NTPase"/>
</dbReference>
<dbReference type="Pfam" id="PF13401">
    <property type="entry name" value="AAA_22"/>
    <property type="match status" value="1"/>
</dbReference>
<dbReference type="PANTHER" id="PTHR45752:SF195">
    <property type="entry name" value="LEUCINE-RICH REPEAT (LRR) FAMILY PROTEIN-RELATED"/>
    <property type="match status" value="1"/>
</dbReference>
<dbReference type="PRINTS" id="PR00364">
    <property type="entry name" value="DISEASERSIST"/>
</dbReference>
<accession>A0ABP0WA29</accession>
<name>A0ABP0WA29_9BRYO</name>
<keyword evidence="2" id="KW-0677">Repeat</keyword>
<evidence type="ECO:0000256" key="3">
    <source>
        <dbReference type="SAM" id="MobiDB-lite"/>
    </source>
</evidence>
<dbReference type="PANTHER" id="PTHR45752">
    <property type="entry name" value="LEUCINE-RICH REPEAT-CONTAINING"/>
    <property type="match status" value="1"/>
</dbReference>
<proteinExistence type="predicted"/>
<feature type="compositionally biased region" description="Polar residues" evidence="3">
    <location>
        <begin position="55"/>
        <end position="101"/>
    </location>
</feature>
<evidence type="ECO:0000313" key="7">
    <source>
        <dbReference type="Proteomes" id="UP001497444"/>
    </source>
</evidence>
<dbReference type="Proteomes" id="UP001497444">
    <property type="component" value="Chromosome 14"/>
</dbReference>
<sequence>MGRQNEQIKSPELLAGSNKLQLNIEEDHQRFMFRDTQQTKGGGGGGTIRGYKIDTCNSSPAESARTKSSSSTDHNSPRRMSTTNRTTSPTGPPQSRSGFARTTTTSPPTTTLHENITEPEYSVRSNAHRHTESGLKLGAEEEEEEDNTAAAESSIKQLRNIEYVLQGSGARLDELYKKISQSTVKDPDSVFEGLQWDILKESGYMSWYGLACTLGTYLSCHCSKEDGNSVLEKKGLSTMKVHVDLVLERLEELKSSLESDSHIYKLVASTLLYCCSVIRHLEQRPNMSCSCFGSRAHGPLKQQIDNSIHELKSLQDNLNFATLAAVGNRALESIPIAGAPVYAKTPRQDQPGAIVGLEQHIKHIIDFTKRGGISLIGIYGQAGLGKTTLLNKVVAQIEKAEKQMFAYLEVSDDLQRLQSSLLLQLGGEKKEFPSTSQGRNAILYQLQKLKQQHKVVRIAVDNLCDPRLVGELFPHSMGKVLSTNSCVIITCPSLAILNKMDQLCRTAVPAYHYLPFKLPHLGSEHAKALFLSHAASRPVNLLSSANGVISRYENLANHFLPLCDGLPLALKLVGLYFSKPVNRNEENWMAVSKHMKLVADAAETPEDQMFAKLMVIYEKLGPAEREAFQDMAAFFRCWDWRTVQRIIGKPQLDALVDQGLLHAKLMDVESVPGIAQLTRYSEQPLKTEMVMMHDLLYALASKHSQGNRVLSEDQTHLPDRLLMDGPGTELSQIQGLSLISCKEPLQGSMLEKMIGLRVLILHDTLIKGYCTKVLSQLQFFYWGKSLVARDVRVPFQMGRLRKLETLILRANDIDLAMKLPPQLKDLTVIGCNNMDEMPATVPLLTALQELHLISCNKLQDLTHGFGNLKMLRRFRLENCVSIRQLPKSIGQLTNLQEMDLSGCTNITTLPSEMGCLVALNRLNLTRCKCLIRLPSEIGSLCKLTYLNLGRCGIATLPPEIGKLQLLEDLSLSGCVRLEKLPKEIGQLGCLLQLNLSSCTSLKELPHETGRLSSLQKLSLNSCTSLTRLPIEIYDLVKLQTLDLDYCKLLAQLPSEISNLHSLEHLSLNCCTRLSRLPVELASLPSLRVVNLVGCTGLKLQSMPKEIQAMAKENTVYTKRDNDLVILEGPENPSFKLNGRTMY</sequence>
<dbReference type="InterPro" id="IPR032675">
    <property type="entry name" value="LRR_dom_sf"/>
</dbReference>
<dbReference type="SUPFAM" id="SSF52540">
    <property type="entry name" value="P-loop containing nucleoside triphosphate hydrolases"/>
    <property type="match status" value="1"/>
</dbReference>
<gene>
    <name evidence="6" type="ORF">CSSPJE1EN1_LOCUS7883</name>
</gene>
<keyword evidence="7" id="KW-1185">Reference proteome</keyword>
<feature type="domain" description="Disease resistance R13L4/SHOC-2-like LRR" evidence="5">
    <location>
        <begin position="935"/>
        <end position="1024"/>
    </location>
</feature>
<evidence type="ECO:0000259" key="5">
    <source>
        <dbReference type="Pfam" id="PF23598"/>
    </source>
</evidence>
<feature type="compositionally biased region" description="Low complexity" evidence="3">
    <location>
        <begin position="102"/>
        <end position="111"/>
    </location>
</feature>
<evidence type="ECO:0000259" key="4">
    <source>
        <dbReference type="Pfam" id="PF13401"/>
    </source>
</evidence>
<evidence type="ECO:0008006" key="8">
    <source>
        <dbReference type="Google" id="ProtNLM"/>
    </source>
</evidence>
<dbReference type="InterPro" id="IPR001611">
    <property type="entry name" value="Leu-rich_rpt"/>
</dbReference>
<dbReference type="InterPro" id="IPR003591">
    <property type="entry name" value="Leu-rich_rpt_typical-subtyp"/>
</dbReference>
<evidence type="ECO:0000256" key="1">
    <source>
        <dbReference type="ARBA" id="ARBA00022614"/>
    </source>
</evidence>
<dbReference type="InterPro" id="IPR050715">
    <property type="entry name" value="LRR-SigEffector_domain"/>
</dbReference>
<dbReference type="Pfam" id="PF00560">
    <property type="entry name" value="LRR_1"/>
    <property type="match status" value="1"/>
</dbReference>
<dbReference type="SMART" id="SM00369">
    <property type="entry name" value="LRR_TYP"/>
    <property type="match status" value="6"/>
</dbReference>